<proteinExistence type="predicted"/>
<sequence>KTTRRFPPQLDPIPTEISSVPMFHRRWLSPIHLNCSLGRSENSNPFTTFRHLSGTFNLSRNIRAHTLYTGDMGAIFTENNEPTWFHHTLPYATQWLLPVISSKGYALFQSQAQSQSTFTFPTATLVTP</sequence>
<accession>A0A9N9E4J4</accession>
<protein>
    <submittedName>
        <fullName evidence="1">197_t:CDS:1</fullName>
    </submittedName>
</protein>
<evidence type="ECO:0000313" key="1">
    <source>
        <dbReference type="EMBL" id="CAG8659767.1"/>
    </source>
</evidence>
<evidence type="ECO:0000313" key="2">
    <source>
        <dbReference type="Proteomes" id="UP000789572"/>
    </source>
</evidence>
<dbReference type="EMBL" id="CAJVPJ010005231">
    <property type="protein sequence ID" value="CAG8659767.1"/>
    <property type="molecule type" value="Genomic_DNA"/>
</dbReference>
<keyword evidence="2" id="KW-1185">Reference proteome</keyword>
<feature type="non-terminal residue" evidence="1">
    <location>
        <position position="1"/>
    </location>
</feature>
<organism evidence="1 2">
    <name type="scientific">Paraglomus occultum</name>
    <dbReference type="NCBI Taxonomy" id="144539"/>
    <lineage>
        <taxon>Eukaryota</taxon>
        <taxon>Fungi</taxon>
        <taxon>Fungi incertae sedis</taxon>
        <taxon>Mucoromycota</taxon>
        <taxon>Glomeromycotina</taxon>
        <taxon>Glomeromycetes</taxon>
        <taxon>Paraglomerales</taxon>
        <taxon>Paraglomeraceae</taxon>
        <taxon>Paraglomus</taxon>
    </lineage>
</organism>
<comment type="caution">
    <text evidence="1">The sequence shown here is derived from an EMBL/GenBank/DDBJ whole genome shotgun (WGS) entry which is preliminary data.</text>
</comment>
<feature type="non-terminal residue" evidence="1">
    <location>
        <position position="128"/>
    </location>
</feature>
<dbReference type="Proteomes" id="UP000789572">
    <property type="component" value="Unassembled WGS sequence"/>
</dbReference>
<dbReference type="OrthoDB" id="2440770at2759"/>
<gene>
    <name evidence="1" type="ORF">POCULU_LOCUS10397</name>
</gene>
<name>A0A9N9E4J4_9GLOM</name>
<dbReference type="AlphaFoldDB" id="A0A9N9E4J4"/>
<reference evidence="1" key="1">
    <citation type="submission" date="2021-06" db="EMBL/GenBank/DDBJ databases">
        <authorList>
            <person name="Kallberg Y."/>
            <person name="Tangrot J."/>
            <person name="Rosling A."/>
        </authorList>
    </citation>
    <scope>NUCLEOTIDE SEQUENCE</scope>
    <source>
        <strain evidence="1">IA702</strain>
    </source>
</reference>